<evidence type="ECO:0000259" key="6">
    <source>
        <dbReference type="Pfam" id="PF21981"/>
    </source>
</evidence>
<dbReference type="InterPro" id="IPR053925">
    <property type="entry name" value="RecX_HTH_3rd"/>
</dbReference>
<dbReference type="GO" id="GO:0006282">
    <property type="term" value="P:regulation of DNA repair"/>
    <property type="evidence" value="ECO:0007669"/>
    <property type="project" value="InterPro"/>
</dbReference>
<evidence type="ECO:0000259" key="5">
    <source>
        <dbReference type="Pfam" id="PF02631"/>
    </source>
</evidence>
<dbReference type="PANTHER" id="PTHR33602:SF1">
    <property type="entry name" value="REGULATORY PROTEIN RECX FAMILY PROTEIN"/>
    <property type="match status" value="1"/>
</dbReference>
<dbReference type="InterPro" id="IPR036388">
    <property type="entry name" value="WH-like_DNA-bd_sf"/>
</dbReference>
<accession>A0A103YJZ1</accession>
<dbReference type="Gramene" id="KVI10448">
    <property type="protein sequence ID" value="KVI10448"/>
    <property type="gene ID" value="Ccrd_011224"/>
</dbReference>
<feature type="domain" description="RecX third three-helical" evidence="6">
    <location>
        <begin position="299"/>
        <end position="342"/>
    </location>
</feature>
<comment type="similarity">
    <text evidence="2">Belongs to the RecX family.</text>
</comment>
<comment type="caution">
    <text evidence="7">The sequence shown here is derived from an EMBL/GenBank/DDBJ whole genome shotgun (WGS) entry which is preliminary data.</text>
</comment>
<evidence type="ECO:0000256" key="3">
    <source>
        <dbReference type="ARBA" id="ARBA00018111"/>
    </source>
</evidence>
<keyword evidence="4" id="KW-0963">Cytoplasm</keyword>
<proteinExistence type="inferred from homology"/>
<evidence type="ECO:0000313" key="8">
    <source>
        <dbReference type="Proteomes" id="UP000243975"/>
    </source>
</evidence>
<dbReference type="OrthoDB" id="543346at2759"/>
<dbReference type="Gene3D" id="1.10.10.10">
    <property type="entry name" value="Winged helix-like DNA-binding domain superfamily/Winged helix DNA-binding domain"/>
    <property type="match status" value="3"/>
</dbReference>
<organism evidence="7 8">
    <name type="scientific">Cynara cardunculus var. scolymus</name>
    <name type="common">Globe artichoke</name>
    <name type="synonym">Cynara scolymus</name>
    <dbReference type="NCBI Taxonomy" id="59895"/>
    <lineage>
        <taxon>Eukaryota</taxon>
        <taxon>Viridiplantae</taxon>
        <taxon>Streptophyta</taxon>
        <taxon>Embryophyta</taxon>
        <taxon>Tracheophyta</taxon>
        <taxon>Spermatophyta</taxon>
        <taxon>Magnoliopsida</taxon>
        <taxon>eudicotyledons</taxon>
        <taxon>Gunneridae</taxon>
        <taxon>Pentapetalae</taxon>
        <taxon>asterids</taxon>
        <taxon>campanulids</taxon>
        <taxon>Asterales</taxon>
        <taxon>Asteraceae</taxon>
        <taxon>Carduoideae</taxon>
        <taxon>Cardueae</taxon>
        <taxon>Carduinae</taxon>
        <taxon>Cynara</taxon>
    </lineage>
</organism>
<evidence type="ECO:0000313" key="7">
    <source>
        <dbReference type="EMBL" id="KVI10448.1"/>
    </source>
</evidence>
<evidence type="ECO:0000256" key="1">
    <source>
        <dbReference type="ARBA" id="ARBA00004496"/>
    </source>
</evidence>
<evidence type="ECO:0000256" key="2">
    <source>
        <dbReference type="ARBA" id="ARBA00009695"/>
    </source>
</evidence>
<dbReference type="AlphaFoldDB" id="A0A103YJZ1"/>
<name>A0A103YJZ1_CYNCS</name>
<dbReference type="PANTHER" id="PTHR33602">
    <property type="entry name" value="REGULATORY PROTEIN RECX FAMILY PROTEIN"/>
    <property type="match status" value="1"/>
</dbReference>
<dbReference type="InterPro" id="IPR003783">
    <property type="entry name" value="Regulatory_RecX"/>
</dbReference>
<reference evidence="7 8" key="1">
    <citation type="journal article" date="2016" name="Sci. Rep.">
        <title>The genome sequence of the outbreeding globe artichoke constructed de novo incorporating a phase-aware low-pass sequencing strategy of F1 progeny.</title>
        <authorList>
            <person name="Scaglione D."/>
            <person name="Reyes-Chin-Wo S."/>
            <person name="Acquadro A."/>
            <person name="Froenicke L."/>
            <person name="Portis E."/>
            <person name="Beitel C."/>
            <person name="Tirone M."/>
            <person name="Mauro R."/>
            <person name="Lo Monaco A."/>
            <person name="Mauromicale G."/>
            <person name="Faccioli P."/>
            <person name="Cattivelli L."/>
            <person name="Rieseberg L."/>
            <person name="Michelmore R."/>
            <person name="Lanteri S."/>
        </authorList>
    </citation>
    <scope>NUCLEOTIDE SEQUENCE [LARGE SCALE GENOMIC DNA]</scope>
    <source>
        <strain evidence="7">2C</strain>
    </source>
</reference>
<feature type="domain" description="RecX second three-helical" evidence="5">
    <location>
        <begin position="234"/>
        <end position="274"/>
    </location>
</feature>
<protein>
    <recommendedName>
        <fullName evidence="3">Regulatory protein RecX</fullName>
    </recommendedName>
</protein>
<dbReference type="HAMAP" id="MF_01114">
    <property type="entry name" value="RecX"/>
    <property type="match status" value="1"/>
</dbReference>
<comment type="subcellular location">
    <subcellularLocation>
        <location evidence="1">Cytoplasm</location>
    </subcellularLocation>
</comment>
<evidence type="ECO:0000256" key="4">
    <source>
        <dbReference type="ARBA" id="ARBA00022490"/>
    </source>
</evidence>
<keyword evidence="8" id="KW-1185">Reference proteome</keyword>
<dbReference type="Proteomes" id="UP000243975">
    <property type="component" value="Unassembled WGS sequence"/>
</dbReference>
<dbReference type="OMA" id="NWGVINF"/>
<dbReference type="GO" id="GO:0005737">
    <property type="term" value="C:cytoplasm"/>
    <property type="evidence" value="ECO:0007669"/>
    <property type="project" value="UniProtKB-SubCell"/>
</dbReference>
<gene>
    <name evidence="7" type="ORF">Ccrd_011224</name>
</gene>
<dbReference type="Pfam" id="PF21981">
    <property type="entry name" value="RecX_HTH3"/>
    <property type="match status" value="1"/>
</dbReference>
<dbReference type="Pfam" id="PF02631">
    <property type="entry name" value="RecX_HTH2"/>
    <property type="match status" value="1"/>
</dbReference>
<dbReference type="EMBL" id="LEKV01001020">
    <property type="protein sequence ID" value="KVI10448.1"/>
    <property type="molecule type" value="Genomic_DNA"/>
</dbReference>
<dbReference type="InterPro" id="IPR053924">
    <property type="entry name" value="RecX_HTH_2nd"/>
</dbReference>
<sequence length="352" mass="39942">MAIFAGKFIYGAALDIQSRVFSKPCSVKKIIVRCCSNFGERSKDFPVRYTPKKSSKFNKLDDSTRSPKDSENYEVRRFTNPDSSSVEISNAEERSRIGSILDEKSPDYDFRSGKLKSKEKKIRNSAVRSEVGEHDYKWRFPESNSGEDLDEFDAMEGPEAVLDEFDTHNGNNEIKHLAPDPSKTKEAAEKTTIGLLAARAYTALELKKKLLGKKFSHEVINAVISDFQNRGFINDFSYAEAFSRSRWSSSSWGPRRIKQALARKGVNDLDAQKAIKLVFEDGEPIDDQCSRLGLSKPSLDHLYAQASKQWLRAKDLPGEKQKSRIIAWLQYRGFNWGVINFILKKLQSGHPP</sequence>